<dbReference type="GO" id="GO:0008270">
    <property type="term" value="F:zinc ion binding"/>
    <property type="evidence" value="ECO:0007669"/>
    <property type="project" value="InterPro"/>
</dbReference>
<gene>
    <name evidence="2" type="ORF">E4665_11460</name>
</gene>
<organism evidence="2 3">
    <name type="scientific">Sporolactobacillus shoreae</name>
    <dbReference type="NCBI Taxonomy" id="1465501"/>
    <lineage>
        <taxon>Bacteria</taxon>
        <taxon>Bacillati</taxon>
        <taxon>Bacillota</taxon>
        <taxon>Bacilli</taxon>
        <taxon>Bacillales</taxon>
        <taxon>Sporolactobacillaceae</taxon>
        <taxon>Sporolactobacillus</taxon>
    </lineage>
</organism>
<dbReference type="OrthoDB" id="9816185at2"/>
<evidence type="ECO:0000313" key="2">
    <source>
        <dbReference type="EMBL" id="TGA97710.1"/>
    </source>
</evidence>
<dbReference type="CDD" id="cd00085">
    <property type="entry name" value="HNHc"/>
    <property type="match status" value="1"/>
</dbReference>
<dbReference type="GO" id="GO:0004519">
    <property type="term" value="F:endonuclease activity"/>
    <property type="evidence" value="ECO:0007669"/>
    <property type="project" value="InterPro"/>
</dbReference>
<dbReference type="RefSeq" id="WP_135348919.1">
    <property type="nucleotide sequence ID" value="NZ_SRJD01000012.1"/>
</dbReference>
<dbReference type="Gene3D" id="1.10.30.50">
    <property type="match status" value="1"/>
</dbReference>
<dbReference type="GO" id="GO:0003676">
    <property type="term" value="F:nucleic acid binding"/>
    <property type="evidence" value="ECO:0007669"/>
    <property type="project" value="InterPro"/>
</dbReference>
<dbReference type="InterPro" id="IPR003615">
    <property type="entry name" value="HNH_nuc"/>
</dbReference>
<dbReference type="Pfam" id="PF01844">
    <property type="entry name" value="HNH"/>
    <property type="match status" value="1"/>
</dbReference>
<evidence type="ECO:0000259" key="1">
    <source>
        <dbReference type="Pfam" id="PF01844"/>
    </source>
</evidence>
<proteinExistence type="predicted"/>
<protein>
    <recommendedName>
        <fullName evidence="1">HNH domain-containing protein</fullName>
    </recommendedName>
</protein>
<reference evidence="2 3" key="1">
    <citation type="journal article" date="2015" name="Int. J. Syst. Evol. Microbiol.">
        <title>Sporolactobacillus shoreae sp. nov. and Sporolactobacillus spathodeae sp. nov., two spore-forming lactic acid bacteria isolated from tree barks in Thailand.</title>
        <authorList>
            <person name="Thamacharoensuk T."/>
            <person name="Kitahara M."/>
            <person name="Ohkuma M."/>
            <person name="Thongchul N."/>
            <person name="Tanasupawat S."/>
        </authorList>
    </citation>
    <scope>NUCLEOTIDE SEQUENCE [LARGE SCALE GENOMIC DNA]</scope>
    <source>
        <strain evidence="2 3">BK92</strain>
    </source>
</reference>
<dbReference type="EMBL" id="SRJD01000012">
    <property type="protein sequence ID" value="TGA97710.1"/>
    <property type="molecule type" value="Genomic_DNA"/>
</dbReference>
<dbReference type="Proteomes" id="UP000298347">
    <property type="component" value="Unassembled WGS sequence"/>
</dbReference>
<evidence type="ECO:0000313" key="3">
    <source>
        <dbReference type="Proteomes" id="UP000298347"/>
    </source>
</evidence>
<keyword evidence="3" id="KW-1185">Reference proteome</keyword>
<comment type="caution">
    <text evidence="2">The sequence shown here is derived from an EMBL/GenBank/DDBJ whole genome shotgun (WGS) entry which is preliminary data.</text>
</comment>
<dbReference type="InterPro" id="IPR002711">
    <property type="entry name" value="HNH"/>
</dbReference>
<feature type="domain" description="HNH" evidence="1">
    <location>
        <begin position="31"/>
        <end position="72"/>
    </location>
</feature>
<sequence length="96" mass="11073">MKVYTQKMVPKSQLGRPYYDLFLSLPPNEKCPYCGQKKVSTLDHFLPKSVYTPLIVTPTNLVPSCKDCNTEKYYIRHHVTLSSFLMKKMGGVKRKS</sequence>
<accession>A0A4Z0GN98</accession>
<dbReference type="AlphaFoldDB" id="A0A4Z0GN98"/>
<name>A0A4Z0GN98_9BACL</name>